<evidence type="ECO:0000313" key="7">
    <source>
        <dbReference type="Proteomes" id="UP001156694"/>
    </source>
</evidence>
<dbReference type="EMBL" id="BSNN01000001">
    <property type="protein sequence ID" value="GLQ33804.1"/>
    <property type="molecule type" value="Genomic_DNA"/>
</dbReference>
<keyword evidence="4 5" id="KW-0472">Membrane</keyword>
<dbReference type="GO" id="GO:0003677">
    <property type="term" value="F:DNA binding"/>
    <property type="evidence" value="ECO:0007669"/>
    <property type="project" value="UniProtKB-KW"/>
</dbReference>
<feature type="transmembrane region" description="Helical" evidence="5">
    <location>
        <begin position="142"/>
        <end position="159"/>
    </location>
</feature>
<accession>A0ABQ5VR30</accession>
<sequence>MSPNHPDYYPPYTPPERVADGTMHLVGVVGSILGTMMLISIVLSTGSIDKIMAAWIYALCMIFAFCASAAYHFTPVEHFRPLFRRMDHAGIFLKIAGTYTPLVVIIGTGFSYFILGVVWATALFGVVWKLFYWSTPNWRSTLLYLALGWLSLALVWPLFQTMPPYCVALVILGGLTYTIGVIFYRWDTLRYSVAIWHGFVLAASSCFYFAIYYSQTGLPNLF</sequence>
<dbReference type="PANTHER" id="PTHR20855">
    <property type="entry name" value="ADIPOR/PROGESTIN RECEPTOR-RELATED"/>
    <property type="match status" value="1"/>
</dbReference>
<dbReference type="InterPro" id="IPR004254">
    <property type="entry name" value="AdipoR/HlyIII-related"/>
</dbReference>
<comment type="subcellular location">
    <subcellularLocation>
        <location evidence="1">Membrane</location>
        <topology evidence="1">Multi-pass membrane protein</topology>
    </subcellularLocation>
</comment>
<feature type="transmembrane region" description="Helical" evidence="5">
    <location>
        <begin position="165"/>
        <end position="186"/>
    </location>
</feature>
<dbReference type="Proteomes" id="UP001156694">
    <property type="component" value="Unassembled WGS sequence"/>
</dbReference>
<evidence type="ECO:0000256" key="5">
    <source>
        <dbReference type="SAM" id="Phobius"/>
    </source>
</evidence>
<keyword evidence="6" id="KW-0238">DNA-binding</keyword>
<feature type="transmembrane region" description="Helical" evidence="5">
    <location>
        <begin position="193"/>
        <end position="213"/>
    </location>
</feature>
<dbReference type="PANTHER" id="PTHR20855:SF3">
    <property type="entry name" value="LD03007P"/>
    <property type="match status" value="1"/>
</dbReference>
<evidence type="ECO:0000256" key="2">
    <source>
        <dbReference type="ARBA" id="ARBA00022692"/>
    </source>
</evidence>
<comment type="caution">
    <text evidence="6">The sequence shown here is derived from an EMBL/GenBank/DDBJ whole genome shotgun (WGS) entry which is preliminary data.</text>
</comment>
<name>A0ABQ5VR30_9RHOB</name>
<keyword evidence="3 5" id="KW-1133">Transmembrane helix</keyword>
<protein>
    <submittedName>
        <fullName evidence="6">DNA-binding protein</fullName>
    </submittedName>
</protein>
<gene>
    <name evidence="6" type="ORF">GCM10007939_00870</name>
</gene>
<feature type="transmembrane region" description="Helical" evidence="5">
    <location>
        <begin position="23"/>
        <end position="43"/>
    </location>
</feature>
<evidence type="ECO:0000313" key="6">
    <source>
        <dbReference type="EMBL" id="GLQ33804.1"/>
    </source>
</evidence>
<evidence type="ECO:0000256" key="4">
    <source>
        <dbReference type="ARBA" id="ARBA00023136"/>
    </source>
</evidence>
<reference evidence="7" key="1">
    <citation type="journal article" date="2019" name="Int. J. Syst. Evol. Microbiol.">
        <title>The Global Catalogue of Microorganisms (GCM) 10K type strain sequencing project: providing services to taxonomists for standard genome sequencing and annotation.</title>
        <authorList>
            <consortium name="The Broad Institute Genomics Platform"/>
            <consortium name="The Broad Institute Genome Sequencing Center for Infectious Disease"/>
            <person name="Wu L."/>
            <person name="Ma J."/>
        </authorList>
    </citation>
    <scope>NUCLEOTIDE SEQUENCE [LARGE SCALE GENOMIC DNA]</scope>
    <source>
        <strain evidence="7">NBRC 110140</strain>
    </source>
</reference>
<dbReference type="Pfam" id="PF03006">
    <property type="entry name" value="HlyIII"/>
    <property type="match status" value="1"/>
</dbReference>
<feature type="transmembrane region" description="Helical" evidence="5">
    <location>
        <begin position="102"/>
        <end position="130"/>
    </location>
</feature>
<keyword evidence="2 5" id="KW-0812">Transmembrane</keyword>
<proteinExistence type="predicted"/>
<organism evidence="6 7">
    <name type="scientific">Amylibacter marinus</name>
    <dbReference type="NCBI Taxonomy" id="1475483"/>
    <lineage>
        <taxon>Bacteria</taxon>
        <taxon>Pseudomonadati</taxon>
        <taxon>Pseudomonadota</taxon>
        <taxon>Alphaproteobacteria</taxon>
        <taxon>Rhodobacterales</taxon>
        <taxon>Paracoccaceae</taxon>
        <taxon>Amylibacter</taxon>
    </lineage>
</organism>
<evidence type="ECO:0000256" key="3">
    <source>
        <dbReference type="ARBA" id="ARBA00022989"/>
    </source>
</evidence>
<keyword evidence="7" id="KW-1185">Reference proteome</keyword>
<feature type="transmembrane region" description="Helical" evidence="5">
    <location>
        <begin position="55"/>
        <end position="74"/>
    </location>
</feature>
<evidence type="ECO:0000256" key="1">
    <source>
        <dbReference type="ARBA" id="ARBA00004141"/>
    </source>
</evidence>